<dbReference type="EMBL" id="CALNXK010000092">
    <property type="protein sequence ID" value="CAH3151897.1"/>
    <property type="molecule type" value="Genomic_DNA"/>
</dbReference>
<proteinExistence type="predicted"/>
<name>A0ABN8PVZ7_9CNID</name>
<evidence type="ECO:0000313" key="3">
    <source>
        <dbReference type="Proteomes" id="UP001159405"/>
    </source>
</evidence>
<gene>
    <name evidence="2" type="ORF">PLOB_00048849</name>
</gene>
<evidence type="ECO:0000313" key="2">
    <source>
        <dbReference type="EMBL" id="CAH3151897.1"/>
    </source>
</evidence>
<evidence type="ECO:0000259" key="1">
    <source>
        <dbReference type="Pfam" id="PF00080"/>
    </source>
</evidence>
<sequence length="782" mass="85732">LTTSNLISISTGCFIWYSSATSVQLQAIFNMGGIKGNVMFYQSQQGSPTSISLNLTGIENETLTWDVRQLPMIYDGNAAMSCSPSVVGDLFDPAMAMKSADYNSSCSQSSSSRFQVCATGDLTGMLGAINASNAQKNFTDQNLTVPIRGANSIMGRTLVLYKDGTPRACSLISPDKVMLTAVAVFTMPVAGFVYLRQADESADTTIFVNLFHSNDAQSGRRVTWQINQASATCGMPGDVFNPENRDRQNCSQQLEHEKCLIGDLTSKHGNITVSMATRGQSKTKVAFTDTNLPLTGVKSVIGKTITLFSSDDSMTPFACAKIMQVKPRVLISTFKASVHDGVDGYFKFTQLSPFDPTMTEIRLTGLRKESQGYHIHNYPMPWQMKYTGMESCAGSHLGGHWNPFGVDVKSSPSPGTGTNDQYEIGDLSGKYGTFLNLTSYNGTHLDYNLPLFGKNSIQGRSVVIHKMKVMNSMRWVCADVHQKMAEVDKMFVMKTKITFTGPDVMGYILLIQYKTSDSSMSPEETSIYVHLSYGNEASKQSMNHSWHVHVKPEGGDTHAAMGERCKSLGGHYNPYNVDLAGSYKSSCFSSNMLRCEVGDLSGKHARLNVGSGKQFYTDPSLPLFGEMSVVGRGVVVHAENAGAARLACATIKPVDSLYVEKTLHYVEGTTFSRLNFTKRVSALLNIPEWRIFYIRMENSQVQGCMTVKFGIMGNEKQVDEPSKAFDLILQRSSGKLMEFQPKDKCRKAETTTVVSTSAARANCINKFIILSNVVLGIALCIR</sequence>
<dbReference type="Proteomes" id="UP001159405">
    <property type="component" value="Unassembled WGS sequence"/>
</dbReference>
<dbReference type="PANTHER" id="PTHR20910:SF1">
    <property type="entry name" value="SUPEROXIDE DISMUTASE COPPER_ZINC BINDING DOMAIN-CONTAINING PROTEIN"/>
    <property type="match status" value="1"/>
</dbReference>
<dbReference type="InterPro" id="IPR001424">
    <property type="entry name" value="SOD_Cu_Zn_dom"/>
</dbReference>
<dbReference type="InterPro" id="IPR053257">
    <property type="entry name" value="Cu-only_SOD"/>
</dbReference>
<reference evidence="2 3" key="1">
    <citation type="submission" date="2022-05" db="EMBL/GenBank/DDBJ databases">
        <authorList>
            <consortium name="Genoscope - CEA"/>
            <person name="William W."/>
        </authorList>
    </citation>
    <scope>NUCLEOTIDE SEQUENCE [LARGE SCALE GENOMIC DNA]</scope>
</reference>
<dbReference type="PANTHER" id="PTHR20910">
    <property type="entry name" value="AGAP001623-PA"/>
    <property type="match status" value="1"/>
</dbReference>
<organism evidence="2 3">
    <name type="scientific">Porites lobata</name>
    <dbReference type="NCBI Taxonomy" id="104759"/>
    <lineage>
        <taxon>Eukaryota</taxon>
        <taxon>Metazoa</taxon>
        <taxon>Cnidaria</taxon>
        <taxon>Anthozoa</taxon>
        <taxon>Hexacorallia</taxon>
        <taxon>Scleractinia</taxon>
        <taxon>Fungiina</taxon>
        <taxon>Poritidae</taxon>
        <taxon>Porites</taxon>
    </lineage>
</organism>
<dbReference type="Pfam" id="PF00080">
    <property type="entry name" value="Sod_Cu"/>
    <property type="match status" value="2"/>
</dbReference>
<feature type="domain" description="Superoxide dismutase copper/zinc binding" evidence="1">
    <location>
        <begin position="342"/>
        <end position="466"/>
    </location>
</feature>
<dbReference type="SUPFAM" id="SSF49329">
    <property type="entry name" value="Cu,Zn superoxide dismutase-like"/>
    <property type="match status" value="4"/>
</dbReference>
<dbReference type="Gene3D" id="2.60.40.200">
    <property type="entry name" value="Superoxide dismutase, copper/zinc binding domain"/>
    <property type="match status" value="4"/>
</dbReference>
<protein>
    <recommendedName>
        <fullName evidence="1">Superoxide dismutase copper/zinc binding domain-containing protein</fullName>
    </recommendedName>
</protein>
<dbReference type="InterPro" id="IPR036423">
    <property type="entry name" value="SOD-like_Cu/Zn_dom_sf"/>
</dbReference>
<accession>A0ABN8PVZ7</accession>
<comment type="caution">
    <text evidence="2">The sequence shown here is derived from an EMBL/GenBank/DDBJ whole genome shotgun (WGS) entry which is preliminary data.</text>
</comment>
<keyword evidence="3" id="KW-1185">Reference proteome</keyword>
<feature type="domain" description="Superoxide dismutase copper/zinc binding" evidence="1">
    <location>
        <begin position="539"/>
        <end position="641"/>
    </location>
</feature>
<feature type="non-terminal residue" evidence="2">
    <location>
        <position position="1"/>
    </location>
</feature>